<reference evidence="3 4" key="1">
    <citation type="journal article" date="2023" name="Insect Mol. Biol.">
        <title>Genome sequencing provides insights into the evolution of gene families encoding plant cell wall-degrading enzymes in longhorned beetles.</title>
        <authorList>
            <person name="Shin N.R."/>
            <person name="Okamura Y."/>
            <person name="Kirsch R."/>
            <person name="Pauchet Y."/>
        </authorList>
    </citation>
    <scope>NUCLEOTIDE SEQUENCE [LARGE SCALE GENOMIC DNA]</scope>
    <source>
        <strain evidence="3">EAD_L_NR</strain>
    </source>
</reference>
<proteinExistence type="predicted"/>
<keyword evidence="4" id="KW-1185">Reference proteome</keyword>
<evidence type="ECO:0000313" key="4">
    <source>
        <dbReference type="Proteomes" id="UP001159042"/>
    </source>
</evidence>
<evidence type="ECO:0000256" key="2">
    <source>
        <dbReference type="SAM" id="Phobius"/>
    </source>
</evidence>
<feature type="compositionally biased region" description="Polar residues" evidence="1">
    <location>
        <begin position="127"/>
        <end position="136"/>
    </location>
</feature>
<feature type="region of interest" description="Disordered" evidence="1">
    <location>
        <begin position="109"/>
        <end position="137"/>
    </location>
</feature>
<keyword evidence="2" id="KW-1133">Transmembrane helix</keyword>
<keyword evidence="2" id="KW-0472">Membrane</keyword>
<organism evidence="3 4">
    <name type="scientific">Exocentrus adspersus</name>
    <dbReference type="NCBI Taxonomy" id="1586481"/>
    <lineage>
        <taxon>Eukaryota</taxon>
        <taxon>Metazoa</taxon>
        <taxon>Ecdysozoa</taxon>
        <taxon>Arthropoda</taxon>
        <taxon>Hexapoda</taxon>
        <taxon>Insecta</taxon>
        <taxon>Pterygota</taxon>
        <taxon>Neoptera</taxon>
        <taxon>Endopterygota</taxon>
        <taxon>Coleoptera</taxon>
        <taxon>Polyphaga</taxon>
        <taxon>Cucujiformia</taxon>
        <taxon>Chrysomeloidea</taxon>
        <taxon>Cerambycidae</taxon>
        <taxon>Lamiinae</taxon>
        <taxon>Acanthocinini</taxon>
        <taxon>Exocentrus</taxon>
    </lineage>
</organism>
<dbReference type="Proteomes" id="UP001159042">
    <property type="component" value="Unassembled WGS sequence"/>
</dbReference>
<accession>A0AAV8VX66</accession>
<name>A0AAV8VX66_9CUCU</name>
<keyword evidence="2" id="KW-0812">Transmembrane</keyword>
<feature type="region of interest" description="Disordered" evidence="1">
    <location>
        <begin position="170"/>
        <end position="289"/>
    </location>
</feature>
<gene>
    <name evidence="3" type="ORF">NQ315_015070</name>
</gene>
<evidence type="ECO:0000313" key="3">
    <source>
        <dbReference type="EMBL" id="KAJ8918750.1"/>
    </source>
</evidence>
<protein>
    <submittedName>
        <fullName evidence="3">Uncharacterized protein</fullName>
    </submittedName>
</protein>
<evidence type="ECO:0000256" key="1">
    <source>
        <dbReference type="SAM" id="MobiDB-lite"/>
    </source>
</evidence>
<sequence>MHFIEAESVPQNNTAIFISKYAKVAHWGMKENGTKPDNLERRSGQSLWAHRSDANLVSGQNLKSDKPRVIYQYPVYKKQSKVSDDNVERLPAVGEVIQDRYNPRPYFGYTKIPPKSEESATYGAPKPTQSSDTNLDSFPAVFNVAPSTPQSVDLYTSPYSSYNPPPVMIQNHAVTDNYPPSIEDTYGAPPPSDNQGPYDYNVKVPQDIPTPSYASLGPPLAPDNIPSIEDHKNHNVDAPPSDHMSMQHSDGFPPYPPKDEGDIYYPPDVPDSGRDHSPKDFLPAPDMGMSMDQPPPSDHGRFPQYLYDSHHFDHHVYEEIPHTTTEAVEDKRVSGGHYSYYYLGRKLWYVPLYFSIYFMIYVAVLILKAIARHKVQYKHKFVTSQMRESRKLGSDQQEYVDNVTRNVTNAMDKAQKNVPIGYVIYGFY</sequence>
<dbReference type="EMBL" id="JANEYG010000023">
    <property type="protein sequence ID" value="KAJ8918750.1"/>
    <property type="molecule type" value="Genomic_DNA"/>
</dbReference>
<feature type="transmembrane region" description="Helical" evidence="2">
    <location>
        <begin position="348"/>
        <end position="371"/>
    </location>
</feature>
<comment type="caution">
    <text evidence="3">The sequence shown here is derived from an EMBL/GenBank/DDBJ whole genome shotgun (WGS) entry which is preliminary data.</text>
</comment>
<dbReference type="AlphaFoldDB" id="A0AAV8VX66"/>